<dbReference type="NCBIfam" id="TIGR00043">
    <property type="entry name" value="rRNA maturation RNase YbeY"/>
    <property type="match status" value="1"/>
</dbReference>
<gene>
    <name evidence="8" type="primary">ybeY</name>
    <name evidence="8" type="ORF">COU11_04305</name>
</gene>
<dbReference type="InterPro" id="IPR002036">
    <property type="entry name" value="YbeY"/>
</dbReference>
<accession>A0A2H0UJX6</accession>
<keyword evidence="3" id="KW-0540">Nuclease</keyword>
<dbReference type="SUPFAM" id="SSF55486">
    <property type="entry name" value="Metalloproteases ('zincins'), catalytic domain"/>
    <property type="match status" value="1"/>
</dbReference>
<dbReference type="InterPro" id="IPR020549">
    <property type="entry name" value="YbeY_CS"/>
</dbReference>
<organism evidence="8 9">
    <name type="scientific">Candidatus Harrisonbacteria bacterium CG10_big_fil_rev_8_21_14_0_10_49_15</name>
    <dbReference type="NCBI Taxonomy" id="1974587"/>
    <lineage>
        <taxon>Bacteria</taxon>
        <taxon>Candidatus Harrisoniibacteriota</taxon>
    </lineage>
</organism>
<dbReference type="EMBL" id="PFBD01000028">
    <property type="protein sequence ID" value="PIR86704.1"/>
    <property type="molecule type" value="Genomic_DNA"/>
</dbReference>
<dbReference type="GO" id="GO:0046872">
    <property type="term" value="F:metal ion binding"/>
    <property type="evidence" value="ECO:0007669"/>
    <property type="project" value="UniProtKB-KW"/>
</dbReference>
<sequence>MLSIENPARADRKTVALIRSSAEHLLAMTEDGSLVRSDGRKVLTPHLEVFLVGDSFMKKNVLSFPAPRDFPRPDLKGAISLGEIYLNPAYIAEESSDLPAGRQELGNWKLEISAKLVYMFIHGFLHLLGYDHDKKDARIEMETREKQLLRQLLSA</sequence>
<comment type="cofactor">
    <cofactor evidence="1">
        <name>Zn(2+)</name>
        <dbReference type="ChEBI" id="CHEBI:29105"/>
    </cofactor>
</comment>
<dbReference type="GO" id="GO:0004222">
    <property type="term" value="F:metalloendopeptidase activity"/>
    <property type="evidence" value="ECO:0007669"/>
    <property type="project" value="InterPro"/>
</dbReference>
<evidence type="ECO:0000313" key="8">
    <source>
        <dbReference type="EMBL" id="PIR86704.1"/>
    </source>
</evidence>
<dbReference type="Pfam" id="PF02130">
    <property type="entry name" value="YbeY"/>
    <property type="match status" value="1"/>
</dbReference>
<proteinExistence type="inferred from homology"/>
<evidence type="ECO:0000256" key="7">
    <source>
        <dbReference type="ARBA" id="ARBA00022833"/>
    </source>
</evidence>
<dbReference type="Gene3D" id="3.40.390.30">
    <property type="entry name" value="Metalloproteases ('zincins'), catalytic domain"/>
    <property type="match status" value="1"/>
</dbReference>
<evidence type="ECO:0000256" key="5">
    <source>
        <dbReference type="ARBA" id="ARBA00022759"/>
    </source>
</evidence>
<name>A0A2H0UJX6_9BACT</name>
<keyword evidence="4" id="KW-0479">Metal-binding</keyword>
<dbReference type="Proteomes" id="UP000229526">
    <property type="component" value="Unassembled WGS sequence"/>
</dbReference>
<evidence type="ECO:0000256" key="1">
    <source>
        <dbReference type="ARBA" id="ARBA00001947"/>
    </source>
</evidence>
<dbReference type="GO" id="GO:0006364">
    <property type="term" value="P:rRNA processing"/>
    <property type="evidence" value="ECO:0007669"/>
    <property type="project" value="InterPro"/>
</dbReference>
<evidence type="ECO:0000256" key="3">
    <source>
        <dbReference type="ARBA" id="ARBA00022722"/>
    </source>
</evidence>
<dbReference type="GO" id="GO:0004519">
    <property type="term" value="F:endonuclease activity"/>
    <property type="evidence" value="ECO:0007669"/>
    <property type="project" value="UniProtKB-KW"/>
</dbReference>
<dbReference type="PROSITE" id="PS01306">
    <property type="entry name" value="UPF0054"/>
    <property type="match status" value="1"/>
</dbReference>
<comment type="caution">
    <text evidence="8">The sequence shown here is derived from an EMBL/GenBank/DDBJ whole genome shotgun (WGS) entry which is preliminary data.</text>
</comment>
<keyword evidence="6" id="KW-0378">Hydrolase</keyword>
<evidence type="ECO:0000256" key="4">
    <source>
        <dbReference type="ARBA" id="ARBA00022723"/>
    </source>
</evidence>
<dbReference type="InterPro" id="IPR023091">
    <property type="entry name" value="MetalPrtase_cat_dom_sf_prd"/>
</dbReference>
<evidence type="ECO:0000256" key="2">
    <source>
        <dbReference type="ARBA" id="ARBA00010875"/>
    </source>
</evidence>
<keyword evidence="5" id="KW-0255">Endonuclease</keyword>
<protein>
    <submittedName>
        <fullName evidence="8">rRNA maturation RNase YbeY</fullName>
    </submittedName>
</protein>
<keyword evidence="7" id="KW-0862">Zinc</keyword>
<evidence type="ECO:0000256" key="6">
    <source>
        <dbReference type="ARBA" id="ARBA00022801"/>
    </source>
</evidence>
<evidence type="ECO:0000313" key="9">
    <source>
        <dbReference type="Proteomes" id="UP000229526"/>
    </source>
</evidence>
<dbReference type="AlphaFoldDB" id="A0A2H0UJX6"/>
<comment type="similarity">
    <text evidence="2">Belongs to the endoribonuclease YbeY family.</text>
</comment>
<reference evidence="9" key="1">
    <citation type="submission" date="2017-09" db="EMBL/GenBank/DDBJ databases">
        <title>Depth-based differentiation of microbial function through sediment-hosted aquifers and enrichment of novel symbionts in the deep terrestrial subsurface.</title>
        <authorList>
            <person name="Probst A.J."/>
            <person name="Ladd B."/>
            <person name="Jarett J.K."/>
            <person name="Geller-Mcgrath D.E."/>
            <person name="Sieber C.M.K."/>
            <person name="Emerson J.B."/>
            <person name="Anantharaman K."/>
            <person name="Thomas B.C."/>
            <person name="Malmstrom R."/>
            <person name="Stieglmeier M."/>
            <person name="Klingl A."/>
            <person name="Woyke T."/>
            <person name="Ryan C.M."/>
            <person name="Banfield J.F."/>
        </authorList>
    </citation>
    <scope>NUCLEOTIDE SEQUENCE [LARGE SCALE GENOMIC DNA]</scope>
</reference>